<reference evidence="1" key="1">
    <citation type="submission" date="2021-02" db="EMBL/GenBank/DDBJ databases">
        <authorList>
            <consortium name="DOE Joint Genome Institute"/>
            <person name="Ahrendt S."/>
            <person name="Looney B.P."/>
            <person name="Miyauchi S."/>
            <person name="Morin E."/>
            <person name="Drula E."/>
            <person name="Courty P.E."/>
            <person name="Chicoki N."/>
            <person name="Fauchery L."/>
            <person name="Kohler A."/>
            <person name="Kuo A."/>
            <person name="Labutti K."/>
            <person name="Pangilinan J."/>
            <person name="Lipzen A."/>
            <person name="Riley R."/>
            <person name="Andreopoulos W."/>
            <person name="He G."/>
            <person name="Johnson J."/>
            <person name="Barry K.W."/>
            <person name="Grigoriev I.V."/>
            <person name="Nagy L."/>
            <person name="Hibbett D."/>
            <person name="Henrissat B."/>
            <person name="Matheny P.B."/>
            <person name="Labbe J."/>
            <person name="Martin F."/>
        </authorList>
    </citation>
    <scope>NUCLEOTIDE SEQUENCE</scope>
    <source>
        <strain evidence="1">EC-137</strain>
    </source>
</reference>
<proteinExistence type="predicted"/>
<name>A0ACB8QW58_9AGAM</name>
<sequence length="191" mass="22029">MDLYEASRFALADGQILDSLERPLFNLQRLAKDRLLWMFPREKDLRVGSLLRWIQSVENGLAAFALDRFLEFYERGALIANAATFSIHSPLFDYLTYEDSTATRDKRLQESIGFYDPVEYAYVFVLLPSPSGNSAAIWRQRVRVPESSRSAYHRAVRASPKVAEEKKTVVVDEILCVFHRYRLDPDPHVLA</sequence>
<gene>
    <name evidence="1" type="ORF">K488DRAFT_42884</name>
</gene>
<keyword evidence="2" id="KW-1185">Reference proteome</keyword>
<organism evidence="1 2">
    <name type="scientific">Vararia minispora EC-137</name>
    <dbReference type="NCBI Taxonomy" id="1314806"/>
    <lineage>
        <taxon>Eukaryota</taxon>
        <taxon>Fungi</taxon>
        <taxon>Dikarya</taxon>
        <taxon>Basidiomycota</taxon>
        <taxon>Agaricomycotina</taxon>
        <taxon>Agaricomycetes</taxon>
        <taxon>Russulales</taxon>
        <taxon>Lachnocladiaceae</taxon>
        <taxon>Vararia</taxon>
    </lineage>
</organism>
<accession>A0ACB8QW58</accession>
<evidence type="ECO:0000313" key="1">
    <source>
        <dbReference type="EMBL" id="KAI0035686.1"/>
    </source>
</evidence>
<reference evidence="1" key="2">
    <citation type="journal article" date="2022" name="New Phytol.">
        <title>Evolutionary transition to the ectomycorrhizal habit in the genomes of a hyperdiverse lineage of mushroom-forming fungi.</title>
        <authorList>
            <person name="Looney B."/>
            <person name="Miyauchi S."/>
            <person name="Morin E."/>
            <person name="Drula E."/>
            <person name="Courty P.E."/>
            <person name="Kohler A."/>
            <person name="Kuo A."/>
            <person name="LaButti K."/>
            <person name="Pangilinan J."/>
            <person name="Lipzen A."/>
            <person name="Riley R."/>
            <person name="Andreopoulos W."/>
            <person name="He G."/>
            <person name="Johnson J."/>
            <person name="Nolan M."/>
            <person name="Tritt A."/>
            <person name="Barry K.W."/>
            <person name="Grigoriev I.V."/>
            <person name="Nagy L.G."/>
            <person name="Hibbett D."/>
            <person name="Henrissat B."/>
            <person name="Matheny P.B."/>
            <person name="Labbe J."/>
            <person name="Martin F.M."/>
        </authorList>
    </citation>
    <scope>NUCLEOTIDE SEQUENCE</scope>
    <source>
        <strain evidence="1">EC-137</strain>
    </source>
</reference>
<evidence type="ECO:0000313" key="2">
    <source>
        <dbReference type="Proteomes" id="UP000814128"/>
    </source>
</evidence>
<dbReference type="EMBL" id="MU273481">
    <property type="protein sequence ID" value="KAI0035686.1"/>
    <property type="molecule type" value="Genomic_DNA"/>
</dbReference>
<protein>
    <submittedName>
        <fullName evidence="1">Uncharacterized protein</fullName>
    </submittedName>
</protein>
<comment type="caution">
    <text evidence="1">The sequence shown here is derived from an EMBL/GenBank/DDBJ whole genome shotgun (WGS) entry which is preliminary data.</text>
</comment>
<dbReference type="Proteomes" id="UP000814128">
    <property type="component" value="Unassembled WGS sequence"/>
</dbReference>